<dbReference type="EMBL" id="JAECZC010000065">
    <property type="protein sequence ID" value="MBH8565601.1"/>
    <property type="molecule type" value="Genomic_DNA"/>
</dbReference>
<evidence type="ECO:0000256" key="1">
    <source>
        <dbReference type="SAM" id="SignalP"/>
    </source>
</evidence>
<dbReference type="AlphaFoldDB" id="A0A8J7HTF9"/>
<reference evidence="2 3" key="1">
    <citation type="journal article" date="2021" name="Int. J. Syst. Evol. Microbiol.">
        <title>Amazonocrinis nigriterrae gen. nov., sp. nov., Atlanticothrix silvestris gen. nov., sp. nov. and Dendronalium phyllosphericum gen. nov., sp. nov., nostocacean cyanobacteria from Brazilian environments.</title>
        <authorList>
            <person name="Alvarenga D.O."/>
            <person name="Andreote A.P.D."/>
            <person name="Branco L.H.Z."/>
            <person name="Delbaje E."/>
            <person name="Cruz R.B."/>
            <person name="Varani A.M."/>
            <person name="Fiore M.F."/>
        </authorList>
    </citation>
    <scope>NUCLEOTIDE SEQUENCE [LARGE SCALE GENOMIC DNA]</scope>
    <source>
        <strain evidence="2 3">CENA67</strain>
    </source>
</reference>
<dbReference type="RefSeq" id="WP_198127393.1">
    <property type="nucleotide sequence ID" value="NZ_JAECZC010000065.1"/>
</dbReference>
<feature type="chain" id="PRO_5035296580" evidence="1">
    <location>
        <begin position="36"/>
        <end position="231"/>
    </location>
</feature>
<comment type="caution">
    <text evidence="2">The sequence shown here is derived from an EMBL/GenBank/DDBJ whole genome shotgun (WGS) entry which is preliminary data.</text>
</comment>
<protein>
    <submittedName>
        <fullName evidence="2">Conjugal transfer protein TrbI</fullName>
    </submittedName>
</protein>
<evidence type="ECO:0000313" key="2">
    <source>
        <dbReference type="EMBL" id="MBH8565601.1"/>
    </source>
</evidence>
<feature type="signal peptide" evidence="1">
    <location>
        <begin position="1"/>
        <end position="35"/>
    </location>
</feature>
<dbReference type="Proteomes" id="UP000632766">
    <property type="component" value="Unassembled WGS sequence"/>
</dbReference>
<gene>
    <name evidence="2" type="ORF">I8748_26085</name>
</gene>
<proteinExistence type="predicted"/>
<sequence>MTRIHQWKSTTAALMTMAITTAAITPMIAVAPANAQQYNIGQSRTVTIPSGVSLPVTSDKDKIVIKPGESASLTLKIPNDITDSNRNLLIPARSEVVGRLEPVYLDRNFSGNGNDSNTQGVRFVAQELIFPSGRRQQINASSRTYTRIEKVSQSPSTGQVLTDAGIGAAAGLLGSLVTGDRKVNDIKPIIGAAAGAGASVVLRKKQVDAFVIRPKEDLRITLDSNLVLSRY</sequence>
<accession>A0A8J7HTF9</accession>
<keyword evidence="3" id="KW-1185">Reference proteome</keyword>
<name>A0A8J7HTF9_9NOST</name>
<organism evidence="2 3">
    <name type="scientific">Amazonocrinis nigriterrae CENA67</name>
    <dbReference type="NCBI Taxonomy" id="2794033"/>
    <lineage>
        <taxon>Bacteria</taxon>
        <taxon>Bacillati</taxon>
        <taxon>Cyanobacteriota</taxon>
        <taxon>Cyanophyceae</taxon>
        <taxon>Nostocales</taxon>
        <taxon>Nostocaceae</taxon>
        <taxon>Amazonocrinis</taxon>
        <taxon>Amazonocrinis nigriterrae</taxon>
    </lineage>
</organism>
<keyword evidence="1" id="KW-0732">Signal</keyword>
<evidence type="ECO:0000313" key="3">
    <source>
        <dbReference type="Proteomes" id="UP000632766"/>
    </source>
</evidence>